<dbReference type="SUPFAM" id="SSF52540">
    <property type="entry name" value="P-loop containing nucleoside triphosphate hydrolases"/>
    <property type="match status" value="1"/>
</dbReference>
<dbReference type="Pfam" id="PF00005">
    <property type="entry name" value="ABC_tran"/>
    <property type="match status" value="1"/>
</dbReference>
<dbReference type="InterPro" id="IPR003439">
    <property type="entry name" value="ABC_transporter-like_ATP-bd"/>
</dbReference>
<evidence type="ECO:0000313" key="2">
    <source>
        <dbReference type="EMBL" id="KTR51727.1"/>
    </source>
</evidence>
<evidence type="ECO:0000259" key="1">
    <source>
        <dbReference type="Pfam" id="PF00005"/>
    </source>
</evidence>
<dbReference type="GO" id="GO:0016887">
    <property type="term" value="F:ATP hydrolysis activity"/>
    <property type="evidence" value="ECO:0007669"/>
    <property type="project" value="InterPro"/>
</dbReference>
<protein>
    <recommendedName>
        <fullName evidence="1">ABC transporter domain-containing protein</fullName>
    </recommendedName>
</protein>
<dbReference type="PANTHER" id="PTHR24220">
    <property type="entry name" value="IMPORT ATP-BINDING PROTEIN"/>
    <property type="match status" value="1"/>
</dbReference>
<gene>
    <name evidence="2" type="ORF">NS359_08935</name>
</gene>
<dbReference type="GO" id="GO:0005524">
    <property type="term" value="F:ATP binding"/>
    <property type="evidence" value="ECO:0007669"/>
    <property type="project" value="InterPro"/>
</dbReference>
<dbReference type="STRING" id="465820.NS263_09570"/>
<feature type="domain" description="ABC transporter" evidence="1">
    <location>
        <begin position="22"/>
        <end position="157"/>
    </location>
</feature>
<dbReference type="AlphaFoldDB" id="A0A147DQD4"/>
<sequence length="199" mass="20670">MRACETGTDGGVYTLRTAVGGVEVIVGPGEVLALAGAGSRTALTAAAAAERIGDVAFDGLSMSRAAELRRRVIGTTTTDHRLVPSLTVLGNVALPLELDGWNRGAAREAAHEALGLVDLAHRADLFPDDLSAARRRAVALARGVVGGRLLVLSDEPLDVLHVTLLRRLAANGSAVLARTTALVRPTWADRLVVVPAAHL</sequence>
<dbReference type="EMBL" id="LDRC01000046">
    <property type="protein sequence ID" value="KTR51727.1"/>
    <property type="molecule type" value="Genomic_DNA"/>
</dbReference>
<dbReference type="Gene3D" id="3.40.50.300">
    <property type="entry name" value="P-loop containing nucleotide triphosphate hydrolases"/>
    <property type="match status" value="1"/>
</dbReference>
<dbReference type="GO" id="GO:0022857">
    <property type="term" value="F:transmembrane transporter activity"/>
    <property type="evidence" value="ECO:0007669"/>
    <property type="project" value="TreeGrafter"/>
</dbReference>
<evidence type="ECO:0000313" key="3">
    <source>
        <dbReference type="Proteomes" id="UP000072763"/>
    </source>
</evidence>
<dbReference type="Proteomes" id="UP000072763">
    <property type="component" value="Unassembled WGS sequence"/>
</dbReference>
<reference evidence="2 3" key="1">
    <citation type="journal article" date="2016" name="Front. Microbiol.">
        <title>Genomic Resource of Rice Seed Associated Bacteria.</title>
        <authorList>
            <person name="Midha S."/>
            <person name="Bansal K."/>
            <person name="Sharma S."/>
            <person name="Kumar N."/>
            <person name="Patil P.P."/>
            <person name="Chaudhry V."/>
            <person name="Patil P.B."/>
        </authorList>
    </citation>
    <scope>NUCLEOTIDE SEQUENCE [LARGE SCALE GENOMIC DNA]</scope>
    <source>
        <strain evidence="2 3">NS359</strain>
    </source>
</reference>
<dbReference type="InterPro" id="IPR015854">
    <property type="entry name" value="ABC_transpr_LolD-like"/>
</dbReference>
<accession>A0A147DQD4</accession>
<dbReference type="InterPro" id="IPR027417">
    <property type="entry name" value="P-loop_NTPase"/>
</dbReference>
<dbReference type="PATRIC" id="fig|465820.4.peg.1953"/>
<organism evidence="2 3">
    <name type="scientific">Curtobacterium oceanosedimentum</name>
    <dbReference type="NCBI Taxonomy" id="465820"/>
    <lineage>
        <taxon>Bacteria</taxon>
        <taxon>Bacillati</taxon>
        <taxon>Actinomycetota</taxon>
        <taxon>Actinomycetes</taxon>
        <taxon>Micrococcales</taxon>
        <taxon>Microbacteriaceae</taxon>
        <taxon>Curtobacterium</taxon>
    </lineage>
</organism>
<name>A0A147DQD4_9MICO</name>
<proteinExistence type="predicted"/>
<comment type="caution">
    <text evidence="2">The sequence shown here is derived from an EMBL/GenBank/DDBJ whole genome shotgun (WGS) entry which is preliminary data.</text>
</comment>
<dbReference type="GO" id="GO:0005886">
    <property type="term" value="C:plasma membrane"/>
    <property type="evidence" value="ECO:0007669"/>
    <property type="project" value="TreeGrafter"/>
</dbReference>